<organism evidence="1 2">
    <name type="scientific">Gluconobacter cerinus</name>
    <dbReference type="NCBI Taxonomy" id="38307"/>
    <lineage>
        <taxon>Bacteria</taxon>
        <taxon>Pseudomonadati</taxon>
        <taxon>Pseudomonadota</taxon>
        <taxon>Alphaproteobacteria</taxon>
        <taxon>Acetobacterales</taxon>
        <taxon>Acetobacteraceae</taxon>
        <taxon>Gluconobacter</taxon>
    </lineage>
</organism>
<sequence length="59" mass="6709">MRIRLGLVFIAGFDQTFEAYHKGEQAYLFSFMVFGNAGKLIKALVNRAICSRFAMFRVG</sequence>
<accession>A0AAV5NA64</accession>
<keyword evidence="2" id="KW-1185">Reference proteome</keyword>
<evidence type="ECO:0000313" key="1">
    <source>
        <dbReference type="EMBL" id="GLQ61454.1"/>
    </source>
</evidence>
<dbReference type="EMBL" id="BSNU01000001">
    <property type="protein sequence ID" value="GLQ61454.1"/>
    <property type="molecule type" value="Genomic_DNA"/>
</dbReference>
<reference evidence="2" key="1">
    <citation type="journal article" date="2019" name="Int. J. Syst. Evol. Microbiol.">
        <title>The Global Catalogue of Microorganisms (GCM) 10K type strain sequencing project: providing services to taxonomists for standard genome sequencing and annotation.</title>
        <authorList>
            <consortium name="The Broad Institute Genomics Platform"/>
            <consortium name="The Broad Institute Genome Sequencing Center for Infectious Disease"/>
            <person name="Wu L."/>
            <person name="Ma J."/>
        </authorList>
    </citation>
    <scope>NUCLEOTIDE SEQUENCE [LARGE SCALE GENOMIC DNA]</scope>
    <source>
        <strain evidence="2">NBRC 3267</strain>
    </source>
</reference>
<proteinExistence type="predicted"/>
<dbReference type="Proteomes" id="UP001156614">
    <property type="component" value="Unassembled WGS sequence"/>
</dbReference>
<comment type="caution">
    <text evidence="1">The sequence shown here is derived from an EMBL/GenBank/DDBJ whole genome shotgun (WGS) entry which is preliminary data.</text>
</comment>
<evidence type="ECO:0000313" key="2">
    <source>
        <dbReference type="Proteomes" id="UP001156614"/>
    </source>
</evidence>
<gene>
    <name evidence="1" type="ORF">GCM10007867_02990</name>
</gene>
<name>A0AAV5NA64_9PROT</name>
<dbReference type="AlphaFoldDB" id="A0AAV5NA64"/>
<protein>
    <submittedName>
        <fullName evidence="1">Uncharacterized protein</fullName>
    </submittedName>
</protein>